<evidence type="ECO:0000313" key="11">
    <source>
        <dbReference type="Proteomes" id="UP000005697"/>
    </source>
</evidence>
<keyword evidence="11" id="KW-1185">Reference proteome</keyword>
<protein>
    <recommendedName>
        <fullName evidence="7">DNA 3'-5' helicase</fullName>
        <ecNumber evidence="7">5.6.2.4</ecNumber>
    </recommendedName>
</protein>
<reference evidence="10 11" key="1">
    <citation type="submission" date="2011-01" db="EMBL/GenBank/DDBJ databases">
        <authorList>
            <person name="Muzny D."/>
            <person name="Qin X."/>
            <person name="Deng J."/>
            <person name="Jiang H."/>
            <person name="Liu Y."/>
            <person name="Qu J."/>
            <person name="Song X.-Z."/>
            <person name="Zhang L."/>
            <person name="Thornton R."/>
            <person name="Coyle M."/>
            <person name="Francisco L."/>
            <person name="Jackson L."/>
            <person name="Javaid M."/>
            <person name="Korchina V."/>
            <person name="Kovar C."/>
            <person name="Mata R."/>
            <person name="Mathew T."/>
            <person name="Ngo R."/>
            <person name="Nguyen L."/>
            <person name="Nguyen N."/>
            <person name="Okwuonu G."/>
            <person name="Ongeri F."/>
            <person name="Pham C."/>
            <person name="Simmons D."/>
            <person name="Wilczek-Boney K."/>
            <person name="Hale W."/>
            <person name="Jakkamsetti A."/>
            <person name="Pham P."/>
            <person name="Ruth R."/>
            <person name="San Lucas F."/>
            <person name="Warren J."/>
            <person name="Zhang J."/>
            <person name="Zhao Z."/>
            <person name="Zhou C."/>
            <person name="Zhu D."/>
            <person name="Lee S."/>
            <person name="Bess C."/>
            <person name="Blankenburg K."/>
            <person name="Forbes L."/>
            <person name="Fu Q."/>
            <person name="Gubbala S."/>
            <person name="Hirani K."/>
            <person name="Jayaseelan J.C."/>
            <person name="Lara F."/>
            <person name="Munidasa M."/>
            <person name="Palculict T."/>
            <person name="Patil S."/>
            <person name="Pu L.-L."/>
            <person name="Saada N."/>
            <person name="Tang L."/>
            <person name="Weissenberger G."/>
            <person name="Zhu Y."/>
            <person name="Hemphill L."/>
            <person name="Shang Y."/>
            <person name="Youmans B."/>
            <person name="Ayvaz T."/>
            <person name="Ross M."/>
            <person name="Santibanez J."/>
            <person name="Aqrawi P."/>
            <person name="Gross S."/>
            <person name="Joshi V."/>
            <person name="Fowler G."/>
            <person name="Nazareth L."/>
            <person name="Reid J."/>
            <person name="Worley K."/>
            <person name="Petrosino J."/>
            <person name="Highlander S."/>
            <person name="Gibbs R."/>
        </authorList>
    </citation>
    <scope>NUCLEOTIDE SEQUENCE [LARGE SCALE GENOMIC DNA]</scope>
    <source>
        <strain evidence="10 11">DSM 16608</strain>
    </source>
</reference>
<dbReference type="GO" id="GO:0016787">
    <property type="term" value="F:hydrolase activity"/>
    <property type="evidence" value="ECO:0007669"/>
    <property type="project" value="UniProtKB-KW"/>
</dbReference>
<dbReference type="Pfam" id="PF00270">
    <property type="entry name" value="DEAD"/>
    <property type="match status" value="1"/>
</dbReference>
<dbReference type="GO" id="GO:0009378">
    <property type="term" value="F:four-way junction helicase activity"/>
    <property type="evidence" value="ECO:0007669"/>
    <property type="project" value="TreeGrafter"/>
</dbReference>
<keyword evidence="10" id="KW-0378">Hydrolase</keyword>
<keyword evidence="3" id="KW-0067">ATP-binding</keyword>
<dbReference type="GO" id="GO:0000724">
    <property type="term" value="P:double-strand break repair via homologous recombination"/>
    <property type="evidence" value="ECO:0007669"/>
    <property type="project" value="TreeGrafter"/>
</dbReference>
<proteinExistence type="inferred from homology"/>
<evidence type="ECO:0000256" key="4">
    <source>
        <dbReference type="ARBA" id="ARBA00023125"/>
    </source>
</evidence>
<dbReference type="InterPro" id="IPR011545">
    <property type="entry name" value="DEAD/DEAH_box_helicase_dom"/>
</dbReference>
<dbReference type="Pfam" id="PF00271">
    <property type="entry name" value="Helicase_C"/>
    <property type="match status" value="1"/>
</dbReference>
<comment type="similarity">
    <text evidence="1">Belongs to the helicase family. RecQ subfamily.</text>
</comment>
<dbReference type="PANTHER" id="PTHR13710:SF105">
    <property type="entry name" value="ATP-DEPENDENT DNA HELICASE Q1"/>
    <property type="match status" value="1"/>
</dbReference>
<dbReference type="CDD" id="cd17920">
    <property type="entry name" value="DEXHc_RecQ"/>
    <property type="match status" value="1"/>
</dbReference>
<feature type="domain" description="Helicase ATP-binding" evidence="8">
    <location>
        <begin position="728"/>
        <end position="909"/>
    </location>
</feature>
<dbReference type="GO" id="GO:0003677">
    <property type="term" value="F:DNA binding"/>
    <property type="evidence" value="ECO:0007669"/>
    <property type="project" value="UniProtKB-KW"/>
</dbReference>
<dbReference type="SMART" id="SM00490">
    <property type="entry name" value="HELICc"/>
    <property type="match status" value="1"/>
</dbReference>
<dbReference type="RefSeq" id="WP_007367216.1">
    <property type="nucleotide sequence ID" value="NZ_GL872282.1"/>
</dbReference>
<dbReference type="GO" id="GO:0005524">
    <property type="term" value="F:ATP binding"/>
    <property type="evidence" value="ECO:0007669"/>
    <property type="project" value="UniProtKB-KW"/>
</dbReference>
<organism evidence="10 11">
    <name type="scientific">Prevotella multiformis DSM 16608</name>
    <dbReference type="NCBI Taxonomy" id="888743"/>
    <lineage>
        <taxon>Bacteria</taxon>
        <taxon>Pseudomonadati</taxon>
        <taxon>Bacteroidota</taxon>
        <taxon>Bacteroidia</taxon>
        <taxon>Bacteroidales</taxon>
        <taxon>Prevotellaceae</taxon>
        <taxon>Prevotella</taxon>
    </lineage>
</organism>
<dbReference type="Gene3D" id="3.40.50.300">
    <property type="entry name" value="P-loop containing nucleotide triphosphate hydrolases"/>
    <property type="match status" value="2"/>
</dbReference>
<evidence type="ECO:0000256" key="7">
    <source>
        <dbReference type="ARBA" id="ARBA00034808"/>
    </source>
</evidence>
<evidence type="ECO:0000256" key="5">
    <source>
        <dbReference type="ARBA" id="ARBA00023235"/>
    </source>
</evidence>
<dbReference type="EC" id="5.6.2.4" evidence="7"/>
<name>F0FA62_9BACT</name>
<dbReference type="Proteomes" id="UP000005697">
    <property type="component" value="Unassembled WGS sequence"/>
</dbReference>
<sequence>MSDFIRLFKEKGNLSFIGMRETAESLLPVERVERDKLYHDLDRGKGILDDEAHLNMYLHSFGKMHKAKLDVAFYAIPNFAQLLSEDFEIYDWGCGQGTATICLLDYLSSYKIAPKLLNINLIEPSKAAVKRASDVIACINPNYTVKTITKDFDSLCVDDFEKSNHRKIHLFSNILDVEGFDLAKFILLFQQSFNAANTFICIGPYYSNSRRISEFIAATDPDEMFAIMDKDRGEWLNQWTISLRIFDKAFERVEAIRDIRKRIEESHKQDQFFAGYVLDAVAEEYQKAQESNEAESLYRSLSVFDVKSNIQLGVYDKCDAQLAVLANIVSRGLPTKAPLFVEDTFSNLFGISQKPVEGAILNYESTHSISSQQIYEALHIIDPRFNAEYYNGDMLESSFEKGFIEHTLKNSENEYLIQVLEPHRPLSTIVDIPDSNFHKEQCVDFAMNIPYDNPRTGFIIEKGGKLYHSNIFQRHRDEQQGEESTTQGERTYNIKELKANSFLHSWREEESTRQYLQILEANCKKELSGTWNETLQIVLCPLAIARLERVLIEALMAGCLKKGAKEWNVAVVERDLPCAAIAVEVLQEKIRNIYSLSGKSNPLPSINLCVVSTAEFAESPLHLEQTVNLEIPHKHFDVCVDISMLLRDNIDALPLTIKADAVYIVRSSHYQKRHRTICSAKNIQYPPLVVKDTTGKYVNIPERENVLTYFLRDIFRKPSFRPGQLPIISHSLADKTTIGLLPTGGGKSLTYQISCILQPGVSIIVDPLVSLMVDQVRGLRSVRIDACECVNSGMSSREKADKLNMLQRGAVLFMLLSPERFMMPNFRESLVSMTEKNHVYFSYGIIDEVHCVSEWGHDFRTSYLHLGRNMINFMHTKSKRPLSIIGLTATASFDVLADVERELTLGGNLTIDSEAIVRPENDARPELTYRIIEVKANFDSIKEDGNPYLLNASVNEWKLRDVVADAKIKEMSVLLDTIPSQLEEMNRHNAECALECFDKESFYNSDEENKYPYAGIIFCPHAKGTFGVNDNDWGTRAGISTVLKSKKKKLKIGTFVGGDKPSGAMASFNNNDMNVMVATKAFGMGIDKPNIRFTINVNHPSSIESYVQEAGRGGRDKKNAISYILYEPTEFIHLTMDKINDIRFYMGEDDPRWLWNYNNRYVLSDDFPSFCKEAGGTDEQVKKLVDIIHRNGYLENVDKGIDLWFHNNSFRGLLKEKVILHELTDRILNIKPTYVVEIQGKLREIMGNDDICLKVNPKKDTITIFSKEDSKRQYGYVFLNSLRPSYNYVGFEYGVCVNVTNALINILSTYSDHSATGLLTPLEGGSNLMAGIYHAMSQADKDGYVYVTVSWENQIKQSPDNFDAMLKTEITNIAKKQNWKDIDENRYGALQTNKIGDFNDLLTQIAKCSNDPRWLCYHADKATYQKLKFIFYQKRDKDDTDKAIYRLCCIGLVEDVTIDYLSETYELKIRNRSDQEFRQCMLDFFMKYYSSEQAEKKVAEIDNQNGRNYLDKCLGYLTAFVYTNLEKKRYRAIDDMRIACEDSITERHNSGNDEWLKEFIHLYFNSKYARKGYKFGNRHYSLMEDTDEQGLDGFDVVEKYIRAMTADGSGSEVDNVKHLYGATLLCLRAHPENAALQLLLTYCITFLGAGNNETLKSTAYNSYIEGFMTLYRNIGNDMWSLLEVFNNKLRTKVHDAYIQDEILDKGKDSIMLFIHEETFNKITKKYLNK</sequence>
<comment type="caution">
    <text evidence="10">The sequence shown here is derived from an EMBL/GenBank/DDBJ whole genome shotgun (WGS) entry which is preliminary data.</text>
</comment>
<dbReference type="InterPro" id="IPR001650">
    <property type="entry name" value="Helicase_C-like"/>
</dbReference>
<dbReference type="PANTHER" id="PTHR13710">
    <property type="entry name" value="DNA HELICASE RECQ FAMILY MEMBER"/>
    <property type="match status" value="1"/>
</dbReference>
<dbReference type="InterPro" id="IPR014001">
    <property type="entry name" value="Helicase_ATP-bd"/>
</dbReference>
<dbReference type="STRING" id="888743.HMPREF9141_2479"/>
<evidence type="ECO:0000313" key="10">
    <source>
        <dbReference type="EMBL" id="EGC18955.1"/>
    </source>
</evidence>
<dbReference type="PROSITE" id="PS51194">
    <property type="entry name" value="HELICASE_CTER"/>
    <property type="match status" value="1"/>
</dbReference>
<dbReference type="eggNOG" id="COG0514">
    <property type="taxonomic scope" value="Bacteria"/>
</dbReference>
<evidence type="ECO:0000256" key="1">
    <source>
        <dbReference type="ARBA" id="ARBA00005446"/>
    </source>
</evidence>
<dbReference type="GO" id="GO:0043138">
    <property type="term" value="F:3'-5' DNA helicase activity"/>
    <property type="evidence" value="ECO:0007669"/>
    <property type="project" value="UniProtKB-EC"/>
</dbReference>
<dbReference type="InterPro" id="IPR029063">
    <property type="entry name" value="SAM-dependent_MTases_sf"/>
</dbReference>
<comment type="catalytic activity">
    <reaction evidence="6">
        <text>Couples ATP hydrolysis with the unwinding of duplex DNA by translocating in the 3'-5' direction.</text>
        <dbReference type="EC" id="5.6.2.4"/>
    </reaction>
</comment>
<dbReference type="SUPFAM" id="SSF53335">
    <property type="entry name" value="S-adenosyl-L-methionine-dependent methyltransferases"/>
    <property type="match status" value="1"/>
</dbReference>
<evidence type="ECO:0000256" key="6">
    <source>
        <dbReference type="ARBA" id="ARBA00034617"/>
    </source>
</evidence>
<keyword evidence="10" id="KW-0347">Helicase</keyword>
<keyword evidence="4" id="KW-0238">DNA-binding</keyword>
<evidence type="ECO:0000259" key="9">
    <source>
        <dbReference type="PROSITE" id="PS51194"/>
    </source>
</evidence>
<dbReference type="HOGENOM" id="CLU_003814_1_0_10"/>
<dbReference type="PROSITE" id="PS51192">
    <property type="entry name" value="HELICASE_ATP_BIND_1"/>
    <property type="match status" value="1"/>
</dbReference>
<dbReference type="SMART" id="SM00487">
    <property type="entry name" value="DEXDc"/>
    <property type="match status" value="1"/>
</dbReference>
<gene>
    <name evidence="10" type="ORF">HMPREF9141_2479</name>
</gene>
<accession>F0FA62</accession>
<dbReference type="GO" id="GO:0005737">
    <property type="term" value="C:cytoplasm"/>
    <property type="evidence" value="ECO:0007669"/>
    <property type="project" value="TreeGrafter"/>
</dbReference>
<keyword evidence="5" id="KW-0413">Isomerase</keyword>
<feature type="domain" description="Helicase C-terminal" evidence="9">
    <location>
        <begin position="1006"/>
        <end position="1158"/>
    </location>
</feature>
<dbReference type="EMBL" id="AEWX01000038">
    <property type="protein sequence ID" value="EGC18955.1"/>
    <property type="molecule type" value="Genomic_DNA"/>
</dbReference>
<evidence type="ECO:0000259" key="8">
    <source>
        <dbReference type="PROSITE" id="PS51192"/>
    </source>
</evidence>
<evidence type="ECO:0000256" key="3">
    <source>
        <dbReference type="ARBA" id="ARBA00022840"/>
    </source>
</evidence>
<dbReference type="InterPro" id="IPR027417">
    <property type="entry name" value="P-loop_NTPase"/>
</dbReference>
<dbReference type="GO" id="GO:0005694">
    <property type="term" value="C:chromosome"/>
    <property type="evidence" value="ECO:0007669"/>
    <property type="project" value="TreeGrafter"/>
</dbReference>
<evidence type="ECO:0000256" key="2">
    <source>
        <dbReference type="ARBA" id="ARBA00022741"/>
    </source>
</evidence>
<keyword evidence="2" id="KW-0547">Nucleotide-binding</keyword>
<dbReference type="SUPFAM" id="SSF52540">
    <property type="entry name" value="P-loop containing nucleoside triphosphate hydrolases"/>
    <property type="match status" value="1"/>
</dbReference>